<comment type="subcellular location">
    <subcellularLocation>
        <location evidence="1">Membrane</location>
        <topology evidence="1">Multi-pass membrane protein</topology>
    </subcellularLocation>
</comment>
<keyword evidence="3" id="KW-1133">Transmembrane helix</keyword>
<dbReference type="PANTHER" id="PTHR11360">
    <property type="entry name" value="MONOCARBOXYLATE TRANSPORTER"/>
    <property type="match status" value="1"/>
</dbReference>
<dbReference type="GO" id="GO:0022857">
    <property type="term" value="F:transmembrane transporter activity"/>
    <property type="evidence" value="ECO:0007669"/>
    <property type="project" value="InterPro"/>
</dbReference>
<keyword evidence="6" id="KW-1185">Reference proteome</keyword>
<evidence type="ECO:0000259" key="4">
    <source>
        <dbReference type="PROSITE" id="PS50850"/>
    </source>
</evidence>
<dbReference type="AlphaFoldDB" id="A0A9W9D2G1"/>
<dbReference type="SUPFAM" id="SSF103473">
    <property type="entry name" value="MFS general substrate transporter"/>
    <property type="match status" value="1"/>
</dbReference>
<evidence type="ECO:0000313" key="6">
    <source>
        <dbReference type="Proteomes" id="UP001140510"/>
    </source>
</evidence>
<sequence>MSEKTRGEPAEVLRLSDEEEISYPEGGVEAWLVVLGSFCGILEYYQFLIVFGILGGVGTSLVVTPATTAIGHFFMTTRGYATGVACTGGSVGGVIFPLMLEALLPRGWAWATRIQGFVFLVLLTIANLLIRVRLKPTVNATLISLPNPRLFKQTDFLMVTVAAFFLEWGLFVPVTYLTSYCVDSGAFSSSIAYQIIAIYNGTSTIGRWVSGWLADKLGVYNVMIIMVFFCSSLSLGLWLPAAIFSHKNASNTQDLDRAGLVYGLTITYAVLMGIASGSNISLAPVCVSKLCNTRQYGEYYGMCYAVVGMGTLVSVPIAGAIIGSNRLYWAGALFCGSCYALALISLITVRVAKVGCRLMIKY</sequence>
<name>A0A9W9D2G1_9PLEO</name>
<proteinExistence type="inferred from homology"/>
<feature type="transmembrane region" description="Helical" evidence="3">
    <location>
        <begin position="259"/>
        <end position="287"/>
    </location>
</feature>
<dbReference type="InterPro" id="IPR036259">
    <property type="entry name" value="MFS_trans_sf"/>
</dbReference>
<dbReference type="PROSITE" id="PS50850">
    <property type="entry name" value="MFS"/>
    <property type="match status" value="1"/>
</dbReference>
<feature type="transmembrane region" description="Helical" evidence="3">
    <location>
        <begin position="299"/>
        <end position="322"/>
    </location>
</feature>
<gene>
    <name evidence="5" type="ORF">N0V91_010510</name>
</gene>
<evidence type="ECO:0000256" key="2">
    <source>
        <dbReference type="ARBA" id="ARBA00006727"/>
    </source>
</evidence>
<dbReference type="Proteomes" id="UP001140510">
    <property type="component" value="Unassembled WGS sequence"/>
</dbReference>
<feature type="transmembrane region" description="Helical" evidence="3">
    <location>
        <begin position="191"/>
        <end position="210"/>
    </location>
</feature>
<feature type="transmembrane region" description="Helical" evidence="3">
    <location>
        <begin position="328"/>
        <end position="352"/>
    </location>
</feature>
<organism evidence="5 6">
    <name type="scientific">Didymella pomorum</name>
    <dbReference type="NCBI Taxonomy" id="749634"/>
    <lineage>
        <taxon>Eukaryota</taxon>
        <taxon>Fungi</taxon>
        <taxon>Dikarya</taxon>
        <taxon>Ascomycota</taxon>
        <taxon>Pezizomycotina</taxon>
        <taxon>Dothideomycetes</taxon>
        <taxon>Pleosporomycetidae</taxon>
        <taxon>Pleosporales</taxon>
        <taxon>Pleosporineae</taxon>
        <taxon>Didymellaceae</taxon>
        <taxon>Didymella</taxon>
    </lineage>
</organism>
<protein>
    <recommendedName>
        <fullName evidence="4">Major facilitator superfamily (MFS) profile domain-containing protein</fullName>
    </recommendedName>
</protein>
<reference evidence="5" key="1">
    <citation type="submission" date="2022-10" db="EMBL/GenBank/DDBJ databases">
        <title>Tapping the CABI collections for fungal endophytes: first genome assemblies for Collariella, Neodidymelliopsis, Ascochyta clinopodiicola, Didymella pomorum, Didymosphaeria variabile, Neocosmospora piperis and Neocucurbitaria cava.</title>
        <authorList>
            <person name="Hill R."/>
        </authorList>
    </citation>
    <scope>NUCLEOTIDE SEQUENCE</scope>
    <source>
        <strain evidence="5">IMI 355091</strain>
    </source>
</reference>
<feature type="transmembrane region" description="Helical" evidence="3">
    <location>
        <begin position="44"/>
        <end position="67"/>
    </location>
</feature>
<dbReference type="Pfam" id="PF07690">
    <property type="entry name" value="MFS_1"/>
    <property type="match status" value="1"/>
</dbReference>
<evidence type="ECO:0000256" key="3">
    <source>
        <dbReference type="SAM" id="Phobius"/>
    </source>
</evidence>
<feature type="transmembrane region" description="Helical" evidence="3">
    <location>
        <begin position="79"/>
        <end position="100"/>
    </location>
</feature>
<feature type="transmembrane region" description="Helical" evidence="3">
    <location>
        <begin position="156"/>
        <end position="179"/>
    </location>
</feature>
<dbReference type="OrthoDB" id="410267at2759"/>
<feature type="transmembrane region" description="Helical" evidence="3">
    <location>
        <begin position="217"/>
        <end position="239"/>
    </location>
</feature>
<keyword evidence="3" id="KW-0812">Transmembrane</keyword>
<dbReference type="InterPro" id="IPR011701">
    <property type="entry name" value="MFS"/>
</dbReference>
<evidence type="ECO:0000313" key="5">
    <source>
        <dbReference type="EMBL" id="KAJ4398045.1"/>
    </source>
</evidence>
<dbReference type="GO" id="GO:0016020">
    <property type="term" value="C:membrane"/>
    <property type="evidence" value="ECO:0007669"/>
    <property type="project" value="UniProtKB-SubCell"/>
</dbReference>
<accession>A0A9W9D2G1</accession>
<dbReference type="PANTHER" id="PTHR11360:SF177">
    <property type="entry name" value="RIBOFLAVIN TRANSPORTER MCH5"/>
    <property type="match status" value="1"/>
</dbReference>
<comment type="similarity">
    <text evidence="2">Belongs to the major facilitator superfamily. Monocarboxylate porter (TC 2.A.1.13) family.</text>
</comment>
<dbReference type="InterPro" id="IPR050327">
    <property type="entry name" value="Proton-linked_MCT"/>
</dbReference>
<keyword evidence="3" id="KW-0472">Membrane</keyword>
<feature type="domain" description="Major facilitator superfamily (MFS) profile" evidence="4">
    <location>
        <begin position="155"/>
        <end position="362"/>
    </location>
</feature>
<dbReference type="InterPro" id="IPR020846">
    <property type="entry name" value="MFS_dom"/>
</dbReference>
<dbReference type="Gene3D" id="1.20.1250.20">
    <property type="entry name" value="MFS general substrate transporter like domains"/>
    <property type="match status" value="2"/>
</dbReference>
<evidence type="ECO:0000256" key="1">
    <source>
        <dbReference type="ARBA" id="ARBA00004141"/>
    </source>
</evidence>
<feature type="transmembrane region" description="Helical" evidence="3">
    <location>
        <begin position="112"/>
        <end position="130"/>
    </location>
</feature>
<dbReference type="EMBL" id="JAPEVA010000141">
    <property type="protein sequence ID" value="KAJ4398045.1"/>
    <property type="molecule type" value="Genomic_DNA"/>
</dbReference>
<comment type="caution">
    <text evidence="5">The sequence shown here is derived from an EMBL/GenBank/DDBJ whole genome shotgun (WGS) entry which is preliminary data.</text>
</comment>